<evidence type="ECO:0000256" key="3">
    <source>
        <dbReference type="ARBA" id="ARBA00022833"/>
    </source>
</evidence>
<evidence type="ECO:0000256" key="2">
    <source>
        <dbReference type="ARBA" id="ARBA00022771"/>
    </source>
</evidence>
<keyword evidence="8" id="KW-1185">Reference proteome</keyword>
<dbReference type="SMART" id="SM00064">
    <property type="entry name" value="FYVE"/>
    <property type="match status" value="1"/>
</dbReference>
<sequence>MTSQPAPYHQHAYKTSAHYNTSMGSGANTPANISPTSPRSTHLHLNRIVPTIEPRKTPVYVPAALRRTEKPNKHSPPKVDSTMVSPNNSWSTGANVGTPLGDGMPSPISRIHTEDLNSLYNDAPLSPTAGPITKNHWQSDTSTNVCTASACQTPFGWFNRRHHCRKCGGVFCWQHSQKLVKLDENATFHPNGIEHRACDRCHSQFREWQELRTSRHNSESSGSTTAPAINTPIVTKRPENQRYGSLATSVQNAWNWSTF</sequence>
<name>A0A6G1KSE0_9PLEO</name>
<dbReference type="InterPro" id="IPR052113">
    <property type="entry name" value="FYVE-type_Zinc_Finger"/>
</dbReference>
<dbReference type="Proteomes" id="UP000799428">
    <property type="component" value="Unassembled WGS sequence"/>
</dbReference>
<evidence type="ECO:0000313" key="8">
    <source>
        <dbReference type="Proteomes" id="UP000799428"/>
    </source>
</evidence>
<dbReference type="PROSITE" id="PS50178">
    <property type="entry name" value="ZF_FYVE"/>
    <property type="match status" value="1"/>
</dbReference>
<dbReference type="PANTHER" id="PTHR39490">
    <property type="entry name" value="ARRESTIN DOMAIN-CONTAINING PROTEIN D"/>
    <property type="match status" value="1"/>
</dbReference>
<evidence type="ECO:0000256" key="4">
    <source>
        <dbReference type="PROSITE-ProRule" id="PRU00091"/>
    </source>
</evidence>
<proteinExistence type="predicted"/>
<dbReference type="Pfam" id="PF01363">
    <property type="entry name" value="FYVE"/>
    <property type="match status" value="1"/>
</dbReference>
<organism evidence="7 8">
    <name type="scientific">Pleomassaria siparia CBS 279.74</name>
    <dbReference type="NCBI Taxonomy" id="1314801"/>
    <lineage>
        <taxon>Eukaryota</taxon>
        <taxon>Fungi</taxon>
        <taxon>Dikarya</taxon>
        <taxon>Ascomycota</taxon>
        <taxon>Pezizomycotina</taxon>
        <taxon>Dothideomycetes</taxon>
        <taxon>Pleosporomycetidae</taxon>
        <taxon>Pleosporales</taxon>
        <taxon>Pleomassariaceae</taxon>
        <taxon>Pleomassaria</taxon>
    </lineage>
</organism>
<dbReference type="InterPro" id="IPR017455">
    <property type="entry name" value="Znf_FYVE-rel"/>
</dbReference>
<dbReference type="SUPFAM" id="SSF57903">
    <property type="entry name" value="FYVE/PHD zinc finger"/>
    <property type="match status" value="1"/>
</dbReference>
<keyword evidence="1" id="KW-0479">Metal-binding</keyword>
<dbReference type="GO" id="GO:0008270">
    <property type="term" value="F:zinc ion binding"/>
    <property type="evidence" value="ECO:0007669"/>
    <property type="project" value="UniProtKB-KW"/>
</dbReference>
<dbReference type="InterPro" id="IPR000306">
    <property type="entry name" value="Znf_FYVE"/>
</dbReference>
<dbReference type="InterPro" id="IPR011011">
    <property type="entry name" value="Znf_FYVE_PHD"/>
</dbReference>
<evidence type="ECO:0000313" key="7">
    <source>
        <dbReference type="EMBL" id="KAF2715769.1"/>
    </source>
</evidence>
<keyword evidence="2 4" id="KW-0863">Zinc-finger</keyword>
<dbReference type="AlphaFoldDB" id="A0A6G1KSE0"/>
<feature type="compositionally biased region" description="Polar residues" evidence="5">
    <location>
        <begin position="19"/>
        <end position="40"/>
    </location>
</feature>
<feature type="domain" description="FYVE-type" evidence="6">
    <location>
        <begin position="151"/>
        <end position="206"/>
    </location>
</feature>
<protein>
    <recommendedName>
        <fullName evidence="6">FYVE-type domain-containing protein</fullName>
    </recommendedName>
</protein>
<evidence type="ECO:0000256" key="5">
    <source>
        <dbReference type="SAM" id="MobiDB-lite"/>
    </source>
</evidence>
<dbReference type="EMBL" id="MU005764">
    <property type="protein sequence ID" value="KAF2715769.1"/>
    <property type="molecule type" value="Genomic_DNA"/>
</dbReference>
<reference evidence="7" key="1">
    <citation type="journal article" date="2020" name="Stud. Mycol.">
        <title>101 Dothideomycetes genomes: a test case for predicting lifestyles and emergence of pathogens.</title>
        <authorList>
            <person name="Haridas S."/>
            <person name="Albert R."/>
            <person name="Binder M."/>
            <person name="Bloem J."/>
            <person name="Labutti K."/>
            <person name="Salamov A."/>
            <person name="Andreopoulos B."/>
            <person name="Baker S."/>
            <person name="Barry K."/>
            <person name="Bills G."/>
            <person name="Bluhm B."/>
            <person name="Cannon C."/>
            <person name="Castanera R."/>
            <person name="Culley D."/>
            <person name="Daum C."/>
            <person name="Ezra D."/>
            <person name="Gonzalez J."/>
            <person name="Henrissat B."/>
            <person name="Kuo A."/>
            <person name="Liang C."/>
            <person name="Lipzen A."/>
            <person name="Lutzoni F."/>
            <person name="Magnuson J."/>
            <person name="Mondo S."/>
            <person name="Nolan M."/>
            <person name="Ohm R."/>
            <person name="Pangilinan J."/>
            <person name="Park H.-J."/>
            <person name="Ramirez L."/>
            <person name="Alfaro M."/>
            <person name="Sun H."/>
            <person name="Tritt A."/>
            <person name="Yoshinaga Y."/>
            <person name="Zwiers L.-H."/>
            <person name="Turgeon B."/>
            <person name="Goodwin S."/>
            <person name="Spatafora J."/>
            <person name="Crous P."/>
            <person name="Grigoriev I."/>
        </authorList>
    </citation>
    <scope>NUCLEOTIDE SEQUENCE</scope>
    <source>
        <strain evidence="7">CBS 279.74</strain>
    </source>
</reference>
<dbReference type="OrthoDB" id="10018316at2759"/>
<feature type="region of interest" description="Disordered" evidence="5">
    <location>
        <begin position="68"/>
        <end position="90"/>
    </location>
</feature>
<evidence type="ECO:0000259" key="6">
    <source>
        <dbReference type="PROSITE" id="PS50178"/>
    </source>
</evidence>
<dbReference type="PANTHER" id="PTHR39490:SF8">
    <property type="entry name" value="ZINC FINGER FYVE DOMAIN-CONTAINING PROTEIN 21"/>
    <property type="match status" value="1"/>
</dbReference>
<gene>
    <name evidence="7" type="ORF">K504DRAFT_469884</name>
</gene>
<feature type="region of interest" description="Disordered" evidence="5">
    <location>
        <begin position="19"/>
        <end position="41"/>
    </location>
</feature>
<dbReference type="InterPro" id="IPR013083">
    <property type="entry name" value="Znf_RING/FYVE/PHD"/>
</dbReference>
<keyword evidence="3" id="KW-0862">Zinc</keyword>
<accession>A0A6G1KSE0</accession>
<dbReference type="Gene3D" id="3.30.40.10">
    <property type="entry name" value="Zinc/RING finger domain, C3HC4 (zinc finger)"/>
    <property type="match status" value="1"/>
</dbReference>
<evidence type="ECO:0000256" key="1">
    <source>
        <dbReference type="ARBA" id="ARBA00022723"/>
    </source>
</evidence>
<dbReference type="CDD" id="cd15760">
    <property type="entry name" value="FYVE_scVPS27p_like"/>
    <property type="match status" value="1"/>
</dbReference>